<evidence type="ECO:0000313" key="2">
    <source>
        <dbReference type="Proteomes" id="UP000000329"/>
    </source>
</evidence>
<name>D8IPF9_HERSS</name>
<dbReference type="EMBL" id="CP002039">
    <property type="protein sequence ID" value="ADJ62979.1"/>
    <property type="molecule type" value="Genomic_DNA"/>
</dbReference>
<proteinExistence type="predicted"/>
<reference evidence="1 2" key="1">
    <citation type="submission" date="2010-04" db="EMBL/GenBank/DDBJ databases">
        <title>The genome of Herbaspirillum seropedicae SmR1, an endophytic, nitrogen-fixing, plant-growth promoting beta-Proteobacteria.</title>
        <authorList>
            <person name="Pedrosa F.O."/>
            <person name="Monteiro R.A."/>
            <person name="Wassem R."/>
            <person name="Cruz L.M."/>
            <person name="Ayub R.A."/>
            <person name="Colauto N.B."/>
            <person name="Fernandez M.A."/>
            <person name="Fungaro M.H.P."/>
            <person name="Grisard E.C."/>
            <person name="Hungria M."/>
            <person name="Madeira H.M.F."/>
            <person name="Nodari R.O."/>
            <person name="Osaku C.A."/>
            <person name="Petzl-Erler M.L."/>
            <person name="Terenzi H."/>
            <person name="Vieira L.G.E."/>
            <person name="Almeida M.I.M."/>
            <person name="Alves L.R."/>
            <person name="Arantes O.M.N."/>
            <person name="Balsanelli E."/>
            <person name="Barcellos F.G."/>
            <person name="Baura V.A."/>
            <person name="Binde D.R."/>
            <person name="Campo R.J."/>
            <person name="Chubatsu L.S."/>
            <person name="Chueire L.M.O."/>
            <person name="Ciferri R.R."/>
            <person name="Correa L.C."/>
            <person name="da Conceicao Silva J.L."/>
            <person name="Dabul A.N.G."/>
            <person name="Dambros B.P."/>
            <person name="Faoro H."/>
            <person name="Favetti A."/>
            <person name="Friedermann G."/>
            <person name="Furlaneto M.C."/>
            <person name="Gasques L.S."/>
            <person name="Gimenes C.C.T."/>
            <person name="Gioppo N.M.R."/>
            <person name="Glienke-Blanco C."/>
            <person name="Godoy L.P."/>
            <person name="Guerra M.P."/>
            <person name="Karp S."/>
            <person name="Kava-Cordeiro V."/>
            <person name="Margarido V.P."/>
            <person name="Mathioni S.M."/>
            <person name="Menck-Soares M.A."/>
            <person name="Murace N.K."/>
            <person name="Nicolas M.F."/>
            <person name="Oliveira C.E.C."/>
            <person name="Pagnan N.A.B."/>
            <person name="Pamphile J.A."/>
            <person name="Patussi E.V."/>
            <person name="Pereira L.F.P."/>
            <person name="Pereira-Ferrari L."/>
            <person name="Pinto F.G.S."/>
            <person name="Precoma C."/>
            <person name="Prioli A.J."/>
            <person name="Prioli S.M.A.P."/>
            <person name="Raittz R.T."/>
            <person name="Ramos H.J.O."/>
            <person name="Ribeiro E.M.S.F."/>
            <person name="Rigo L.U."/>
            <person name="Rocha C.L.M.S.C."/>
            <person name="Rocha S.N."/>
            <person name="Santos K."/>
            <person name="Satori D."/>
            <person name="Silva A.G."/>
            <person name="Simao R.C.G."/>
            <person name="Soares M.A.M."/>
            <person name="Souza E.M."/>
            <person name="Steffens M.B.R."/>
            <person name="Steindel M."/>
            <person name="Tadra-Sfeir M.Z."/>
            <person name="Takahashi E.K."/>
            <person name="Torres R.A."/>
            <person name="Valle J.S."/>
            <person name="Vernal J.I."/>
            <person name="Vilas-Boas L.A."/>
            <person name="Watanabe M.A.E."/>
            <person name="Weiss V.A."/>
            <person name="Yates M.A."/>
            <person name="Souza E.M."/>
        </authorList>
    </citation>
    <scope>NUCLEOTIDE SEQUENCE [LARGE SCALE GENOMIC DNA]</scope>
    <source>
        <strain evidence="1 2">SmR1</strain>
    </source>
</reference>
<dbReference type="Pfam" id="PF05488">
    <property type="entry name" value="PAAR_motif"/>
    <property type="match status" value="1"/>
</dbReference>
<dbReference type="eggNOG" id="COG4104">
    <property type="taxonomic scope" value="Bacteria"/>
</dbReference>
<keyword evidence="2" id="KW-1185">Reference proteome</keyword>
<dbReference type="Gene3D" id="2.60.200.60">
    <property type="match status" value="1"/>
</dbReference>
<gene>
    <name evidence="1" type="ordered locus">Hsero_1463</name>
</gene>
<dbReference type="RefSeq" id="WP_013233482.1">
    <property type="nucleotide sequence ID" value="NC_014323.1"/>
</dbReference>
<organism evidence="1 2">
    <name type="scientific">Herbaspirillum seropedicae (strain SmR1)</name>
    <dbReference type="NCBI Taxonomy" id="757424"/>
    <lineage>
        <taxon>Bacteria</taxon>
        <taxon>Pseudomonadati</taxon>
        <taxon>Pseudomonadota</taxon>
        <taxon>Betaproteobacteria</taxon>
        <taxon>Burkholderiales</taxon>
        <taxon>Oxalobacteraceae</taxon>
        <taxon>Herbaspirillum</taxon>
    </lineage>
</organism>
<dbReference type="GeneID" id="29392162"/>
<accession>D8IPF9</accession>
<evidence type="ECO:0008006" key="3">
    <source>
        <dbReference type="Google" id="ProtNLM"/>
    </source>
</evidence>
<dbReference type="InterPro" id="IPR008727">
    <property type="entry name" value="PAAR_motif"/>
</dbReference>
<evidence type="ECO:0000313" key="1">
    <source>
        <dbReference type="EMBL" id="ADJ62979.1"/>
    </source>
</evidence>
<dbReference type="Proteomes" id="UP000000329">
    <property type="component" value="Chromosome"/>
</dbReference>
<dbReference type="AlphaFoldDB" id="D8IPF9"/>
<dbReference type="CDD" id="cd14744">
    <property type="entry name" value="PAAR_CT_2"/>
    <property type="match status" value="1"/>
</dbReference>
<protein>
    <recommendedName>
        <fullName evidence="3">PAAR domain-containing protein</fullName>
    </recommendedName>
</protein>
<dbReference type="KEGG" id="hse:Hsero_1463"/>
<sequence>MNGAARPTFNGKGMSWLGDKTSHGGIVMTGFRQSTWNGGIAQARLGDIVFCPKCAPHRHTISQASGMSVFGVRSALEGDITSCGAVLLAERAAPKELTAAQAFMDGAGFDDRYVLLDSNGQPMPHTYYACQTQDGEIEYGTTDDAGRTHFHLTGQQAEQVSFFVAG</sequence>
<dbReference type="HOGENOM" id="CLU_1600448_0_0_4"/>
<dbReference type="STRING" id="757424.Hsero_1463"/>